<dbReference type="AlphaFoldDB" id="A0A0W0XWL0"/>
<dbReference type="Proteomes" id="UP000054608">
    <property type="component" value="Unassembled WGS sequence"/>
</dbReference>
<gene>
    <name evidence="1" type="ORF">Lrub_1418</name>
</gene>
<keyword evidence="2" id="KW-1185">Reference proteome</keyword>
<reference evidence="1 2" key="1">
    <citation type="submission" date="2015-11" db="EMBL/GenBank/DDBJ databases">
        <title>Genomic analysis of 38 Legionella species identifies large and diverse effector repertoires.</title>
        <authorList>
            <person name="Burstein D."/>
            <person name="Amaro F."/>
            <person name="Zusman T."/>
            <person name="Lifshitz Z."/>
            <person name="Cohen O."/>
            <person name="Gilbert J.A."/>
            <person name="Pupko T."/>
            <person name="Shuman H.A."/>
            <person name="Segal G."/>
        </authorList>
    </citation>
    <scope>NUCLEOTIDE SEQUENCE [LARGE SCALE GENOMIC DNA]</scope>
    <source>
        <strain evidence="1 2">WA-270A-C2</strain>
    </source>
</reference>
<evidence type="ECO:0000313" key="1">
    <source>
        <dbReference type="EMBL" id="KTD49067.1"/>
    </source>
</evidence>
<evidence type="ECO:0008006" key="3">
    <source>
        <dbReference type="Google" id="ProtNLM"/>
    </source>
</evidence>
<dbReference type="SUPFAM" id="SSF48452">
    <property type="entry name" value="TPR-like"/>
    <property type="match status" value="1"/>
</dbReference>
<accession>A0A0W0XWL0</accession>
<organism evidence="1 2">
    <name type="scientific">Legionella rubrilucens</name>
    <dbReference type="NCBI Taxonomy" id="458"/>
    <lineage>
        <taxon>Bacteria</taxon>
        <taxon>Pseudomonadati</taxon>
        <taxon>Pseudomonadota</taxon>
        <taxon>Gammaproteobacteria</taxon>
        <taxon>Legionellales</taxon>
        <taxon>Legionellaceae</taxon>
        <taxon>Legionella</taxon>
    </lineage>
</organism>
<dbReference type="RefSeq" id="WP_058531481.1">
    <property type="nucleotide sequence ID" value="NZ_CAAAIN010000006.1"/>
</dbReference>
<protein>
    <recommendedName>
        <fullName evidence="3">Tetratricopeptide repeat protein</fullName>
    </recommendedName>
</protein>
<sequence length="669" mass="75656">MKLTVSLNGHFLCPFQAFVDIAKALSPSPALPMQVFTPVCELTTINDWINLESLGQPTAIRAQALSQQLQTLLRAKEVNTLELHVQMAEGWLSRDNLYLFLFLNHSVRVRFVFYVKPEHLQELKQTLSSVDEASWDIDYQTDLTPPIPSLEGPQAMLSTVGFDFNFGDALTLTETQVQKLVGYAWVCLKAGAPEAGGRALDDLLAHYHLSTSQRETLLMHLLLTRFLAHQYEEVTAKELPPAWVSLSAADAASLHFIKAYSATLTRNLPVAERHFKACQVHEDMPLTDENSLYRLNLFALFLVLQGREDTALALEIRIKTFIEDHQMTITGLNYVNFINIARLYKKAKQFDEALHYYGLAYEEISGGGYTVYDQIYYHMNLGAVYEAQGHDEKALHFWVNAALHWLACDNPYALSWRPRLILAQEKITDILKPLPVTRADDFLYGKMVQLLKSSGMNLPADNECMYGFTAKKTTVKTGYADHHVMVYSTAARLSSRHDVSPARQRLQALVSRFLKQALAIEENHAVLYVNSGQERLDVSAEEAFVIAALNGCEACYYQGRRLALSEEKKKALLNGVQVHLTPAIQSMEAKDGALELKYHRSFLNKRLSEPLAIELIKRLRLKDGLYYHQFKANEQLALQSLVEKKVVVFRNVLRHKPEAAAKIPCAEEV</sequence>
<name>A0A0W0XWL0_9GAMM</name>
<dbReference type="EMBL" id="LNYT01000007">
    <property type="protein sequence ID" value="KTD49067.1"/>
    <property type="molecule type" value="Genomic_DNA"/>
</dbReference>
<dbReference type="OrthoDB" id="5650796at2"/>
<dbReference type="PATRIC" id="fig|458.5.peg.1467"/>
<comment type="caution">
    <text evidence="1">The sequence shown here is derived from an EMBL/GenBank/DDBJ whole genome shotgun (WGS) entry which is preliminary data.</text>
</comment>
<dbReference type="STRING" id="458.Lrub_1418"/>
<dbReference type="Gene3D" id="1.25.40.10">
    <property type="entry name" value="Tetratricopeptide repeat domain"/>
    <property type="match status" value="1"/>
</dbReference>
<proteinExistence type="predicted"/>
<evidence type="ECO:0000313" key="2">
    <source>
        <dbReference type="Proteomes" id="UP000054608"/>
    </source>
</evidence>
<dbReference type="InterPro" id="IPR011990">
    <property type="entry name" value="TPR-like_helical_dom_sf"/>
</dbReference>